<proteinExistence type="predicted"/>
<keyword evidence="3" id="KW-0238">DNA-binding</keyword>
<reference evidence="3 4" key="1">
    <citation type="submission" date="2023-05" db="EMBL/GenBank/DDBJ databases">
        <title>Genome sequence of Pinibacter sp. MAH-24.</title>
        <authorList>
            <person name="Huq M.A."/>
        </authorList>
    </citation>
    <scope>NUCLEOTIDE SEQUENCE [LARGE SCALE GENOMIC DNA]</scope>
    <source>
        <strain evidence="3 4">MAH-24</strain>
    </source>
</reference>
<sequence>MQIFKSSLLLMIIAAFGFAAAAQDYISPTTPPKAGKAPGVKVKLLSTNGETKNYVLVFATGDELRTGLTEFAKKYNVKSAHYSAIGDASTLTVGWYDEQKKMFKVIPINEAAEITTLTGNIAIYNGQPVAHSHVNAATSDGIVHGGHLLELVVGPTLEVFITVEPVGLYKKFDDKSKAAVIDPEE</sequence>
<evidence type="ECO:0000259" key="2">
    <source>
        <dbReference type="PROSITE" id="PS51742"/>
    </source>
</evidence>
<keyword evidence="1" id="KW-0732">Signal</keyword>
<dbReference type="PROSITE" id="PS51742">
    <property type="entry name" value="PPC"/>
    <property type="match status" value="1"/>
</dbReference>
<dbReference type="RefSeq" id="WP_282335316.1">
    <property type="nucleotide sequence ID" value="NZ_JASBRG010000007.1"/>
</dbReference>
<dbReference type="GO" id="GO:0003677">
    <property type="term" value="F:DNA binding"/>
    <property type="evidence" value="ECO:0007669"/>
    <property type="project" value="UniProtKB-KW"/>
</dbReference>
<comment type="caution">
    <text evidence="3">The sequence shown here is derived from an EMBL/GenBank/DDBJ whole genome shotgun (WGS) entry which is preliminary data.</text>
</comment>
<feature type="chain" id="PRO_5045172229" evidence="1">
    <location>
        <begin position="22"/>
        <end position="185"/>
    </location>
</feature>
<dbReference type="PANTHER" id="PTHR34988">
    <property type="entry name" value="PROTEIN, PUTATIVE-RELATED"/>
    <property type="match status" value="1"/>
</dbReference>
<dbReference type="Gene3D" id="3.30.1330.80">
    <property type="entry name" value="Hypothetical protein, similar to alpha- acetolactate decarboxylase, domain 2"/>
    <property type="match status" value="1"/>
</dbReference>
<dbReference type="InterPro" id="IPR005175">
    <property type="entry name" value="PPC_dom"/>
</dbReference>
<keyword evidence="4" id="KW-1185">Reference proteome</keyword>
<dbReference type="EMBL" id="JASBRG010000007">
    <property type="protein sequence ID" value="MDI3321206.1"/>
    <property type="molecule type" value="Genomic_DNA"/>
</dbReference>
<dbReference type="SUPFAM" id="SSF117856">
    <property type="entry name" value="AF0104/ALDC/Ptd012-like"/>
    <property type="match status" value="1"/>
</dbReference>
<dbReference type="Proteomes" id="UP001226434">
    <property type="component" value="Unassembled WGS sequence"/>
</dbReference>
<name>A0ABT6RF59_9BACT</name>
<dbReference type="PANTHER" id="PTHR34988:SF1">
    <property type="entry name" value="DNA-BINDING PROTEIN"/>
    <property type="match status" value="1"/>
</dbReference>
<accession>A0ABT6RF59</accession>
<evidence type="ECO:0000313" key="4">
    <source>
        <dbReference type="Proteomes" id="UP001226434"/>
    </source>
</evidence>
<dbReference type="Pfam" id="PF03479">
    <property type="entry name" value="PCC"/>
    <property type="match status" value="1"/>
</dbReference>
<dbReference type="CDD" id="cd11378">
    <property type="entry name" value="DUF296"/>
    <property type="match status" value="1"/>
</dbReference>
<protein>
    <submittedName>
        <fullName evidence="3">DNA-binding protein</fullName>
    </submittedName>
</protein>
<feature type="domain" description="PPC" evidence="2">
    <location>
        <begin position="46"/>
        <end position="184"/>
    </location>
</feature>
<feature type="signal peptide" evidence="1">
    <location>
        <begin position="1"/>
        <end position="21"/>
    </location>
</feature>
<evidence type="ECO:0000256" key="1">
    <source>
        <dbReference type="SAM" id="SignalP"/>
    </source>
</evidence>
<organism evidence="3 4">
    <name type="scientific">Pinibacter soli</name>
    <dbReference type="NCBI Taxonomy" id="3044211"/>
    <lineage>
        <taxon>Bacteria</taxon>
        <taxon>Pseudomonadati</taxon>
        <taxon>Bacteroidota</taxon>
        <taxon>Chitinophagia</taxon>
        <taxon>Chitinophagales</taxon>
        <taxon>Chitinophagaceae</taxon>
        <taxon>Pinibacter</taxon>
    </lineage>
</organism>
<evidence type="ECO:0000313" key="3">
    <source>
        <dbReference type="EMBL" id="MDI3321206.1"/>
    </source>
</evidence>
<gene>
    <name evidence="3" type="ORF">QJ048_15535</name>
</gene>